<dbReference type="GO" id="GO:0046348">
    <property type="term" value="P:amino sugar catabolic process"/>
    <property type="evidence" value="ECO:0007669"/>
    <property type="project" value="InterPro"/>
</dbReference>
<comment type="similarity">
    <text evidence="3">Belongs to the GCKR-like family. MurNAc-6-P etherase subfamily.</text>
</comment>
<proteinExistence type="inferred from homology"/>
<dbReference type="Proteomes" id="UP000598120">
    <property type="component" value="Unassembled WGS sequence"/>
</dbReference>
<keyword evidence="2 3" id="KW-0119">Carbohydrate metabolism</keyword>
<dbReference type="Gene3D" id="1.10.8.1080">
    <property type="match status" value="1"/>
</dbReference>
<comment type="miscellaneous">
    <text evidence="3">A lyase-type mechanism (elimination/hydration) is suggested for the cleavage of the lactyl ether bond of MurNAc 6-phosphate, with the formation of an alpha,beta-unsaturated aldehyde intermediate with (E)-stereochemistry, followed by the syn addition of water to give product.</text>
</comment>
<dbReference type="NCBIfam" id="NF003915">
    <property type="entry name" value="PRK05441.1"/>
    <property type="match status" value="1"/>
</dbReference>
<feature type="active site" evidence="3">
    <location>
        <position position="112"/>
    </location>
</feature>
<dbReference type="PROSITE" id="PS51464">
    <property type="entry name" value="SIS"/>
    <property type="match status" value="1"/>
</dbReference>
<accession>A0A8J2TQH0</accession>
<organism evidence="5 6">
    <name type="scientific">Aquaticitalea lipolytica</name>
    <dbReference type="NCBI Taxonomy" id="1247562"/>
    <lineage>
        <taxon>Bacteria</taxon>
        <taxon>Pseudomonadati</taxon>
        <taxon>Bacteroidota</taxon>
        <taxon>Flavobacteriia</taxon>
        <taxon>Flavobacteriales</taxon>
        <taxon>Flavobacteriaceae</taxon>
        <taxon>Aquaticitalea</taxon>
    </lineage>
</organism>
<dbReference type="HAMAP" id="MF_00068">
    <property type="entry name" value="MurQ"/>
    <property type="match status" value="1"/>
</dbReference>
<keyword evidence="1 3" id="KW-0456">Lyase</keyword>
<dbReference type="RefSeq" id="WP_188605988.1">
    <property type="nucleotide sequence ID" value="NZ_BMIC01000002.1"/>
</dbReference>
<feature type="domain" description="SIS" evidence="4">
    <location>
        <begin position="53"/>
        <end position="216"/>
    </location>
</feature>
<dbReference type="GO" id="GO:0016803">
    <property type="term" value="F:ether hydrolase activity"/>
    <property type="evidence" value="ECO:0007669"/>
    <property type="project" value="TreeGrafter"/>
</dbReference>
<comment type="subunit">
    <text evidence="3">Homodimer.</text>
</comment>
<dbReference type="NCBIfam" id="TIGR00274">
    <property type="entry name" value="N-acetylmuramic acid 6-phosphate etherase"/>
    <property type="match status" value="1"/>
</dbReference>
<dbReference type="Gene3D" id="3.40.50.10490">
    <property type="entry name" value="Glucose-6-phosphate isomerase like protein, domain 1"/>
    <property type="match status" value="1"/>
</dbReference>
<dbReference type="Pfam" id="PF22645">
    <property type="entry name" value="GKRP_SIS_N"/>
    <property type="match status" value="1"/>
</dbReference>
<dbReference type="GO" id="GO:0009254">
    <property type="term" value="P:peptidoglycan turnover"/>
    <property type="evidence" value="ECO:0007669"/>
    <property type="project" value="TreeGrafter"/>
</dbReference>
<evidence type="ECO:0000256" key="2">
    <source>
        <dbReference type="ARBA" id="ARBA00023277"/>
    </source>
</evidence>
<dbReference type="CDD" id="cd05007">
    <property type="entry name" value="SIS_Etherase"/>
    <property type="match status" value="1"/>
</dbReference>
<evidence type="ECO:0000259" key="4">
    <source>
        <dbReference type="PROSITE" id="PS51464"/>
    </source>
</evidence>
<sequence>MQFTKTTEQDSNYNHLEQMSVSELLTNINKEDKTVPFAVEKAIPQIETLVNQIVPKLKSGGRLFYIGAGTSGRLGIVDASECPPTFGVSHDMVIGLIAGGDSAIRKAVEFAEDSTTQGWEDLKKYSINPNDVVIGIAASGTTPYVISALQHCNENNIVTGCITCNHNSPLSQTAQFPIEVIVGPEFVTGSSRMKAGTAQKLVLNMISTASMIQLGKVKGNKMVDMQLSNNKLVDRGIKMLMKELNISQAKAQELLETHKNVRSAIQNYYDGSE</sequence>
<dbReference type="FunFam" id="3.40.50.10490:FF:000014">
    <property type="entry name" value="N-acetylmuramic acid 6-phosphate etherase"/>
    <property type="match status" value="1"/>
</dbReference>
<evidence type="ECO:0000313" key="6">
    <source>
        <dbReference type="Proteomes" id="UP000598120"/>
    </source>
</evidence>
<dbReference type="PANTHER" id="PTHR10088">
    <property type="entry name" value="GLUCOKINASE REGULATORY PROTEIN"/>
    <property type="match status" value="1"/>
</dbReference>
<gene>
    <name evidence="3 5" type="primary">murQ</name>
    <name evidence="5" type="ORF">GCM10011531_17590</name>
</gene>
<dbReference type="InterPro" id="IPR046348">
    <property type="entry name" value="SIS_dom_sf"/>
</dbReference>
<dbReference type="InterPro" id="IPR005488">
    <property type="entry name" value="Etherase_MurQ"/>
</dbReference>
<dbReference type="GO" id="GO:0097173">
    <property type="term" value="P:N-acetylmuramic acid catabolic process"/>
    <property type="evidence" value="ECO:0007669"/>
    <property type="project" value="UniProtKB-UniPathway"/>
</dbReference>
<dbReference type="GO" id="GO:0097367">
    <property type="term" value="F:carbohydrate derivative binding"/>
    <property type="evidence" value="ECO:0007669"/>
    <property type="project" value="InterPro"/>
</dbReference>
<dbReference type="InterPro" id="IPR001347">
    <property type="entry name" value="SIS_dom"/>
</dbReference>
<dbReference type="AlphaFoldDB" id="A0A8J2TQH0"/>
<dbReference type="SUPFAM" id="SSF53697">
    <property type="entry name" value="SIS domain"/>
    <property type="match status" value="1"/>
</dbReference>
<comment type="catalytic activity">
    <reaction evidence="3">
        <text>N-acetyl-D-muramate 6-phosphate + H2O = N-acetyl-D-glucosamine 6-phosphate + (R)-lactate</text>
        <dbReference type="Rhea" id="RHEA:26410"/>
        <dbReference type="ChEBI" id="CHEBI:15377"/>
        <dbReference type="ChEBI" id="CHEBI:16004"/>
        <dbReference type="ChEBI" id="CHEBI:57513"/>
        <dbReference type="ChEBI" id="CHEBI:58722"/>
        <dbReference type="EC" id="4.2.1.126"/>
    </reaction>
</comment>
<evidence type="ECO:0000256" key="1">
    <source>
        <dbReference type="ARBA" id="ARBA00023239"/>
    </source>
</evidence>
<dbReference type="PANTHER" id="PTHR10088:SF4">
    <property type="entry name" value="GLUCOKINASE REGULATORY PROTEIN"/>
    <property type="match status" value="1"/>
</dbReference>
<dbReference type="InterPro" id="IPR040190">
    <property type="entry name" value="MURQ/GCKR"/>
</dbReference>
<dbReference type="GO" id="GO:0016835">
    <property type="term" value="F:carbon-oxygen lyase activity"/>
    <property type="evidence" value="ECO:0007669"/>
    <property type="project" value="UniProtKB-UniRule"/>
</dbReference>
<dbReference type="UniPathway" id="UPA00342"/>
<reference evidence="5 6" key="1">
    <citation type="journal article" date="2014" name="Int. J. Syst. Evol. Microbiol.">
        <title>Complete genome sequence of Corynebacterium casei LMG S-19264T (=DSM 44701T), isolated from a smear-ripened cheese.</title>
        <authorList>
            <consortium name="US DOE Joint Genome Institute (JGI-PGF)"/>
            <person name="Walter F."/>
            <person name="Albersmeier A."/>
            <person name="Kalinowski J."/>
            <person name="Ruckert C."/>
        </authorList>
    </citation>
    <scope>NUCLEOTIDE SEQUENCE [LARGE SCALE GENOMIC DNA]</scope>
    <source>
        <strain evidence="5 6">CGMCC 1.15295</strain>
    </source>
</reference>
<evidence type="ECO:0000256" key="3">
    <source>
        <dbReference type="HAMAP-Rule" id="MF_00068"/>
    </source>
</evidence>
<comment type="pathway">
    <text evidence="3">Amino-sugar metabolism; N-acetylmuramate degradation.</text>
</comment>
<evidence type="ECO:0000313" key="5">
    <source>
        <dbReference type="EMBL" id="GFZ86654.1"/>
    </source>
</evidence>
<dbReference type="InterPro" id="IPR005486">
    <property type="entry name" value="Glucokinase_regulatory_CS"/>
</dbReference>
<protein>
    <recommendedName>
        <fullName evidence="3">N-acetylmuramic acid 6-phosphate etherase</fullName>
        <shortName evidence="3">MurNAc-6-P etherase</shortName>
        <ecNumber evidence="3">4.2.1.126</ecNumber>
    </recommendedName>
    <alternativeName>
        <fullName evidence="3">N-acetylmuramic acid 6-phosphate hydrolase</fullName>
    </alternativeName>
    <alternativeName>
        <fullName evidence="3">N-acetylmuramic acid 6-phosphate lyase</fullName>
    </alternativeName>
</protein>
<comment type="caution">
    <text evidence="5">The sequence shown here is derived from an EMBL/GenBank/DDBJ whole genome shotgun (WGS) entry which is preliminary data.</text>
</comment>
<name>A0A8J2TQH0_9FLAO</name>
<comment type="function">
    <text evidence="3">Specifically catalyzes the cleavage of the D-lactyl ether substituent of MurNAc 6-phosphate, producing GlcNAc 6-phosphate and D-lactate.</text>
</comment>
<feature type="active site" description="Proton donor" evidence="3">
    <location>
        <position position="81"/>
    </location>
</feature>
<dbReference type="NCBIfam" id="NF009222">
    <property type="entry name" value="PRK12570.1"/>
    <property type="match status" value="1"/>
</dbReference>
<dbReference type="EC" id="4.2.1.126" evidence="3"/>
<keyword evidence="6" id="KW-1185">Reference proteome</keyword>
<dbReference type="PROSITE" id="PS01272">
    <property type="entry name" value="GCKR"/>
    <property type="match status" value="1"/>
</dbReference>
<dbReference type="EMBL" id="BMIC01000002">
    <property type="protein sequence ID" value="GFZ86654.1"/>
    <property type="molecule type" value="Genomic_DNA"/>
</dbReference>